<dbReference type="EMBL" id="PTIZ01000005">
    <property type="protein sequence ID" value="PPK75797.1"/>
    <property type="molecule type" value="Genomic_DNA"/>
</dbReference>
<name>A0A2S6HE94_9GAMM</name>
<gene>
    <name evidence="1" type="ORF">B0F87_105269</name>
</gene>
<evidence type="ECO:0000313" key="2">
    <source>
        <dbReference type="Proteomes" id="UP000240010"/>
    </source>
</evidence>
<accession>A0A2S6HE94</accession>
<evidence type="ECO:0000313" key="1">
    <source>
        <dbReference type="EMBL" id="PPK75797.1"/>
    </source>
</evidence>
<dbReference type="AlphaFoldDB" id="A0A2S6HE94"/>
<comment type="caution">
    <text evidence="1">The sequence shown here is derived from an EMBL/GenBank/DDBJ whole genome shotgun (WGS) entry which is preliminary data.</text>
</comment>
<dbReference type="RefSeq" id="WP_052166464.1">
    <property type="nucleotide sequence ID" value="NZ_PTIZ01000005.1"/>
</dbReference>
<reference evidence="1 2" key="1">
    <citation type="submission" date="2018-02" db="EMBL/GenBank/DDBJ databases">
        <title>Subsurface microbial communities from deep shales in Ohio and West Virginia, USA.</title>
        <authorList>
            <person name="Wrighton K."/>
        </authorList>
    </citation>
    <scope>NUCLEOTIDE SEQUENCE [LARGE SCALE GENOMIC DNA]</scope>
    <source>
        <strain evidence="1 2">OWC-DMM</strain>
    </source>
</reference>
<organism evidence="1 2">
    <name type="scientific">Methylobacter tundripaludum</name>
    <dbReference type="NCBI Taxonomy" id="173365"/>
    <lineage>
        <taxon>Bacteria</taxon>
        <taxon>Pseudomonadati</taxon>
        <taxon>Pseudomonadota</taxon>
        <taxon>Gammaproteobacteria</taxon>
        <taxon>Methylococcales</taxon>
        <taxon>Methylococcaceae</taxon>
        <taxon>Methylobacter</taxon>
    </lineage>
</organism>
<proteinExistence type="predicted"/>
<sequence>MTAIPSGFDIKMKKIRKTRKIKNTNQTDLFELLERLEQLKEVESELNMTSSLGLLELSTIVEKQIDWVDLELVS</sequence>
<protein>
    <submittedName>
        <fullName evidence="1">Uncharacterized protein</fullName>
    </submittedName>
</protein>
<dbReference type="Proteomes" id="UP000240010">
    <property type="component" value="Unassembled WGS sequence"/>
</dbReference>